<dbReference type="Proteomes" id="UP001569428">
    <property type="component" value="Unassembled WGS sequence"/>
</dbReference>
<organism evidence="3 4">
    <name type="scientific">Microbulbifer epialgicus</name>
    <dbReference type="NCBI Taxonomy" id="393907"/>
    <lineage>
        <taxon>Bacteria</taxon>
        <taxon>Pseudomonadati</taxon>
        <taxon>Pseudomonadota</taxon>
        <taxon>Gammaproteobacteria</taxon>
        <taxon>Cellvibrionales</taxon>
        <taxon>Microbulbiferaceae</taxon>
        <taxon>Microbulbifer</taxon>
    </lineage>
</organism>
<comment type="caution">
    <text evidence="3">The sequence shown here is derived from an EMBL/GenBank/DDBJ whole genome shotgun (WGS) entry which is preliminary data.</text>
</comment>
<name>A0ABV4P6Q3_9GAMM</name>
<evidence type="ECO:0000256" key="1">
    <source>
        <dbReference type="SAM" id="MobiDB-lite"/>
    </source>
</evidence>
<protein>
    <submittedName>
        <fullName evidence="3">Uncharacterized protein</fullName>
    </submittedName>
</protein>
<evidence type="ECO:0000313" key="3">
    <source>
        <dbReference type="EMBL" id="MFA0814040.1"/>
    </source>
</evidence>
<dbReference type="RefSeq" id="WP_371841884.1">
    <property type="nucleotide sequence ID" value="NZ_JBGMEK010000210.1"/>
</dbReference>
<accession>A0ABV4P6Q3</accession>
<keyword evidence="2" id="KW-0732">Signal</keyword>
<gene>
    <name evidence="3" type="ORF">ACCI49_24545</name>
</gene>
<feature type="chain" id="PRO_5046200822" evidence="2">
    <location>
        <begin position="22"/>
        <end position="58"/>
    </location>
</feature>
<evidence type="ECO:0000256" key="2">
    <source>
        <dbReference type="SAM" id="SignalP"/>
    </source>
</evidence>
<keyword evidence="4" id="KW-1185">Reference proteome</keyword>
<dbReference type="EMBL" id="JBGMEK010000210">
    <property type="protein sequence ID" value="MFA0814040.1"/>
    <property type="molecule type" value="Genomic_DNA"/>
</dbReference>
<feature type="region of interest" description="Disordered" evidence="1">
    <location>
        <begin position="29"/>
        <end position="58"/>
    </location>
</feature>
<proteinExistence type="predicted"/>
<reference evidence="3 4" key="1">
    <citation type="submission" date="2024-08" db="EMBL/GenBank/DDBJ databases">
        <authorList>
            <person name="Ishaq N."/>
        </authorList>
    </citation>
    <scope>NUCLEOTIDE SEQUENCE [LARGE SCALE GENOMIC DNA]</scope>
    <source>
        <strain evidence="3 4">DSM 18651</strain>
    </source>
</reference>
<feature type="signal peptide" evidence="2">
    <location>
        <begin position="1"/>
        <end position="21"/>
    </location>
</feature>
<sequence>MKNFSIALFATLLAFSSITFAVEKPAQMTTAAASEEDDKEDTNERKCPFPYPNCQKMK</sequence>
<evidence type="ECO:0000313" key="4">
    <source>
        <dbReference type="Proteomes" id="UP001569428"/>
    </source>
</evidence>